<feature type="domain" description="MsrB" evidence="4">
    <location>
        <begin position="49"/>
        <end position="170"/>
    </location>
</feature>
<dbReference type="InterPro" id="IPR006311">
    <property type="entry name" value="TAT_signal"/>
</dbReference>
<dbReference type="InterPro" id="IPR028427">
    <property type="entry name" value="Met_Sox_Rdtase_MsrB"/>
</dbReference>
<dbReference type="PROSITE" id="PS51318">
    <property type="entry name" value="TAT"/>
    <property type="match status" value="1"/>
</dbReference>
<evidence type="ECO:0000259" key="4">
    <source>
        <dbReference type="PROSITE" id="PS51790"/>
    </source>
</evidence>
<dbReference type="PANTHER" id="PTHR10173">
    <property type="entry name" value="METHIONINE SULFOXIDE REDUCTASE"/>
    <property type="match status" value="1"/>
</dbReference>
<dbReference type="Gene3D" id="2.170.150.20">
    <property type="entry name" value="Peptide methionine sulfoxide reductase"/>
    <property type="match status" value="1"/>
</dbReference>
<evidence type="ECO:0000256" key="1">
    <source>
        <dbReference type="ARBA" id="ARBA00012499"/>
    </source>
</evidence>
<dbReference type="Pfam" id="PF01641">
    <property type="entry name" value="SelR"/>
    <property type="match status" value="1"/>
</dbReference>
<dbReference type="RefSeq" id="WP_267844912.1">
    <property type="nucleotide sequence ID" value="NZ_JAPMXC010000001.1"/>
</dbReference>
<dbReference type="PANTHER" id="PTHR10173:SF57">
    <property type="entry name" value="PEPTIDE-METHIONINE (R)-S-OXIDE REDUCTASE"/>
    <property type="match status" value="1"/>
</dbReference>
<evidence type="ECO:0000313" key="6">
    <source>
        <dbReference type="Proteomes" id="UP001082899"/>
    </source>
</evidence>
<sequence length="172" mass="18545">MTTRRRFLFSGGAVTALAALGGWRALASALGLRAADAATPETFAVMHSDAQWHRLLDPQQYAVLREAATERPYSSPLNDEHRAGMFHCAGCRTPCFSSSTKFDSRTGWPSFWAPVANAVGDRDDHSWGVTRTEIHCARCGGHLGHRFSDGPAPTGLRYCMNGFALGFTAGAA</sequence>
<dbReference type="NCBIfam" id="TIGR00357">
    <property type="entry name" value="peptide-methionine (R)-S-oxide reductase MsrB"/>
    <property type="match status" value="1"/>
</dbReference>
<comment type="catalytic activity">
    <reaction evidence="3">
        <text>L-methionyl-[protein] + [thioredoxin]-disulfide + H2O = L-methionyl-(R)-S-oxide-[protein] + [thioredoxin]-dithiol</text>
        <dbReference type="Rhea" id="RHEA:24164"/>
        <dbReference type="Rhea" id="RHEA-COMP:10698"/>
        <dbReference type="Rhea" id="RHEA-COMP:10700"/>
        <dbReference type="Rhea" id="RHEA-COMP:12313"/>
        <dbReference type="Rhea" id="RHEA-COMP:12314"/>
        <dbReference type="ChEBI" id="CHEBI:15377"/>
        <dbReference type="ChEBI" id="CHEBI:16044"/>
        <dbReference type="ChEBI" id="CHEBI:29950"/>
        <dbReference type="ChEBI" id="CHEBI:45764"/>
        <dbReference type="ChEBI" id="CHEBI:50058"/>
        <dbReference type="EC" id="1.8.4.12"/>
    </reaction>
</comment>
<reference evidence="5" key="1">
    <citation type="submission" date="2022-11" db="EMBL/GenBank/DDBJ databases">
        <title>Robbsia betulipollinis sp. nov., isolated from pollen of birch (Betula pendula).</title>
        <authorList>
            <person name="Shi H."/>
            <person name="Ambika Manirajan B."/>
            <person name="Ratering S."/>
            <person name="Geissler-Plaum R."/>
            <person name="Schnell S."/>
        </authorList>
    </citation>
    <scope>NUCLEOTIDE SEQUENCE</scope>
    <source>
        <strain evidence="5">Bb-Pol-6</strain>
    </source>
</reference>
<dbReference type="EC" id="1.8.4.12" evidence="1"/>
<keyword evidence="2 5" id="KW-0560">Oxidoreductase</keyword>
<dbReference type="PROSITE" id="PS51790">
    <property type="entry name" value="MSRB"/>
    <property type="match status" value="1"/>
</dbReference>
<dbReference type="InterPro" id="IPR011057">
    <property type="entry name" value="Mss4-like_sf"/>
</dbReference>
<accession>A0ABT3ZGZ5</accession>
<dbReference type="Proteomes" id="UP001082899">
    <property type="component" value="Unassembled WGS sequence"/>
</dbReference>
<evidence type="ECO:0000256" key="3">
    <source>
        <dbReference type="ARBA" id="ARBA00048488"/>
    </source>
</evidence>
<evidence type="ECO:0000313" key="5">
    <source>
        <dbReference type="EMBL" id="MCY0385794.1"/>
    </source>
</evidence>
<dbReference type="InterPro" id="IPR002579">
    <property type="entry name" value="Met_Sox_Rdtase_MsrB_dom"/>
</dbReference>
<name>A0ABT3ZGZ5_9BURK</name>
<proteinExistence type="predicted"/>
<organism evidence="5 6">
    <name type="scientific">Robbsia betulipollinis</name>
    <dbReference type="NCBI Taxonomy" id="2981849"/>
    <lineage>
        <taxon>Bacteria</taxon>
        <taxon>Pseudomonadati</taxon>
        <taxon>Pseudomonadota</taxon>
        <taxon>Betaproteobacteria</taxon>
        <taxon>Burkholderiales</taxon>
        <taxon>Burkholderiaceae</taxon>
        <taxon>Robbsia</taxon>
    </lineage>
</organism>
<dbReference type="SUPFAM" id="SSF51316">
    <property type="entry name" value="Mss4-like"/>
    <property type="match status" value="1"/>
</dbReference>
<evidence type="ECO:0000256" key="2">
    <source>
        <dbReference type="ARBA" id="ARBA00023002"/>
    </source>
</evidence>
<gene>
    <name evidence="5" type="primary">msrB</name>
    <name evidence="5" type="ORF">OVY01_00770</name>
</gene>
<comment type="caution">
    <text evidence="5">The sequence shown here is derived from an EMBL/GenBank/DDBJ whole genome shotgun (WGS) entry which is preliminary data.</text>
</comment>
<dbReference type="EMBL" id="JAPMXC010000001">
    <property type="protein sequence ID" value="MCY0385794.1"/>
    <property type="molecule type" value="Genomic_DNA"/>
</dbReference>
<dbReference type="GO" id="GO:0033743">
    <property type="term" value="F:peptide-methionine (R)-S-oxide reductase activity"/>
    <property type="evidence" value="ECO:0007669"/>
    <property type="project" value="UniProtKB-EC"/>
</dbReference>
<protein>
    <recommendedName>
        <fullName evidence="1">peptide-methionine (R)-S-oxide reductase</fullName>
        <ecNumber evidence="1">1.8.4.12</ecNumber>
    </recommendedName>
</protein>
<keyword evidence="6" id="KW-1185">Reference proteome</keyword>